<evidence type="ECO:0000256" key="6">
    <source>
        <dbReference type="SAM" id="SignalP"/>
    </source>
</evidence>
<dbReference type="PANTHER" id="PTHR43464">
    <property type="entry name" value="METHYLTRANSFERASE"/>
    <property type="match status" value="1"/>
</dbReference>
<dbReference type="EMBL" id="JARPUR010000001">
    <property type="protein sequence ID" value="KAK4883838.1"/>
    <property type="molecule type" value="Genomic_DNA"/>
</dbReference>
<name>A0AAN7PEW7_9COLE</name>
<evidence type="ECO:0000313" key="8">
    <source>
        <dbReference type="EMBL" id="KAK4883838.1"/>
    </source>
</evidence>
<keyword evidence="6" id="KW-0732">Signal</keyword>
<reference evidence="9" key="1">
    <citation type="submission" date="2023-01" db="EMBL/GenBank/DDBJ databases">
        <title>Key to firefly adult light organ development and bioluminescence: homeobox transcription factors regulate luciferase expression and transportation to peroxisome.</title>
        <authorList>
            <person name="Fu X."/>
        </authorList>
    </citation>
    <scope>NUCLEOTIDE SEQUENCE [LARGE SCALE GENOMIC DNA]</scope>
</reference>
<feature type="signal peptide" evidence="6">
    <location>
        <begin position="1"/>
        <end position="15"/>
    </location>
</feature>
<feature type="chain" id="PRO_5042824092" description="Methyltransferase type 11 domain-containing protein" evidence="6">
    <location>
        <begin position="16"/>
        <end position="448"/>
    </location>
</feature>
<dbReference type="InterPro" id="IPR013216">
    <property type="entry name" value="Methyltransf_11"/>
</dbReference>
<dbReference type="Pfam" id="PF08241">
    <property type="entry name" value="Methyltransf_11"/>
    <property type="match status" value="1"/>
</dbReference>
<evidence type="ECO:0000256" key="3">
    <source>
        <dbReference type="ARBA" id="ARBA00022688"/>
    </source>
</evidence>
<keyword evidence="1" id="KW-0489">Methyltransferase</keyword>
<dbReference type="NCBIfam" id="TIGR01983">
    <property type="entry name" value="UbiG"/>
    <property type="match status" value="1"/>
</dbReference>
<accession>A0AAN7PEW7</accession>
<dbReference type="PANTHER" id="PTHR43464:SF19">
    <property type="entry name" value="UBIQUINONE BIOSYNTHESIS O-METHYLTRANSFERASE, MITOCHONDRIAL"/>
    <property type="match status" value="1"/>
</dbReference>
<feature type="compositionally biased region" description="Basic and acidic residues" evidence="5">
    <location>
        <begin position="157"/>
        <end position="173"/>
    </location>
</feature>
<dbReference type="GO" id="GO:0061542">
    <property type="term" value="F:3-demethylubiquinol 3-O-methyltransferase activity"/>
    <property type="evidence" value="ECO:0007669"/>
    <property type="project" value="InterPro"/>
</dbReference>
<evidence type="ECO:0000256" key="1">
    <source>
        <dbReference type="ARBA" id="ARBA00022603"/>
    </source>
</evidence>
<dbReference type="GO" id="GO:0010420">
    <property type="term" value="F:polyprenyldihydroxybenzoate methyltransferase activity"/>
    <property type="evidence" value="ECO:0007669"/>
    <property type="project" value="InterPro"/>
</dbReference>
<keyword evidence="9" id="KW-1185">Reference proteome</keyword>
<dbReference type="CDD" id="cd02440">
    <property type="entry name" value="AdoMet_MTases"/>
    <property type="match status" value="1"/>
</dbReference>
<proteinExistence type="predicted"/>
<dbReference type="InterPro" id="IPR029063">
    <property type="entry name" value="SAM-dependent_MTases_sf"/>
</dbReference>
<keyword evidence="4" id="KW-0949">S-adenosyl-L-methionine</keyword>
<dbReference type="GO" id="GO:0032259">
    <property type="term" value="P:methylation"/>
    <property type="evidence" value="ECO:0007669"/>
    <property type="project" value="UniProtKB-KW"/>
</dbReference>
<dbReference type="AlphaFoldDB" id="A0AAN7PEW7"/>
<dbReference type="Proteomes" id="UP001353858">
    <property type="component" value="Unassembled WGS sequence"/>
</dbReference>
<comment type="caution">
    <text evidence="8">The sequence shown here is derived from an EMBL/GenBank/DDBJ whole genome shotgun (WGS) entry which is preliminary data.</text>
</comment>
<dbReference type="Gene3D" id="3.40.50.150">
    <property type="entry name" value="Vaccinia Virus protein VP39"/>
    <property type="match status" value="1"/>
</dbReference>
<dbReference type="GO" id="GO:0005739">
    <property type="term" value="C:mitochondrion"/>
    <property type="evidence" value="ECO:0007669"/>
    <property type="project" value="TreeGrafter"/>
</dbReference>
<gene>
    <name evidence="8" type="ORF">RN001_000109</name>
</gene>
<keyword evidence="3" id="KW-0831">Ubiquinone biosynthesis</keyword>
<protein>
    <recommendedName>
        <fullName evidence="7">Methyltransferase type 11 domain-containing protein</fullName>
    </recommendedName>
</protein>
<evidence type="ECO:0000259" key="7">
    <source>
        <dbReference type="Pfam" id="PF08241"/>
    </source>
</evidence>
<evidence type="ECO:0000256" key="2">
    <source>
        <dbReference type="ARBA" id="ARBA00022679"/>
    </source>
</evidence>
<evidence type="ECO:0000313" key="9">
    <source>
        <dbReference type="Proteomes" id="UP001353858"/>
    </source>
</evidence>
<dbReference type="InterPro" id="IPR010233">
    <property type="entry name" value="UbiG_MeTrfase"/>
</dbReference>
<feature type="domain" description="Methyltransferase type 11" evidence="7">
    <location>
        <begin position="265"/>
        <end position="362"/>
    </location>
</feature>
<dbReference type="SUPFAM" id="SSF53335">
    <property type="entry name" value="S-adenosyl-L-methionine-dependent methyltransferases"/>
    <property type="match status" value="1"/>
</dbReference>
<organism evidence="8 9">
    <name type="scientific">Aquatica leii</name>
    <dbReference type="NCBI Taxonomy" id="1421715"/>
    <lineage>
        <taxon>Eukaryota</taxon>
        <taxon>Metazoa</taxon>
        <taxon>Ecdysozoa</taxon>
        <taxon>Arthropoda</taxon>
        <taxon>Hexapoda</taxon>
        <taxon>Insecta</taxon>
        <taxon>Pterygota</taxon>
        <taxon>Neoptera</taxon>
        <taxon>Endopterygota</taxon>
        <taxon>Coleoptera</taxon>
        <taxon>Polyphaga</taxon>
        <taxon>Elateriformia</taxon>
        <taxon>Elateroidea</taxon>
        <taxon>Lampyridae</taxon>
        <taxon>Luciolinae</taxon>
        <taxon>Aquatica</taxon>
    </lineage>
</organism>
<sequence length="448" mass="49999">MLTLGVLLLINVVEESSNVFLSERDIPSLNISDVTNYDISTNDIDVDAILNAPILFEDELAPITIRGNVSPKRKNGRNNMININDLSDVNETILGDDLVSITTNEDISVRPTSHEIKCTNDTIIKLMIESVPTTTKGLNNSGVVNVLGDEKLNTEERSVPITTSEDRFDRSPLKDLNSNQKSLSIPSPFKRALDQLESGSKNNIVSDQSVTLIKYKRTAQSLSSDWWNNPKLKILHNVCNLFAPYICDNIKEKYPDKPLQSLRILEVGCGGGFLTEGLARAGCNLVAIDINEDAIEIAKAHSENDPTVPKIKYLVEMVEEHCKKNPQKYDVVISNFVLEHVADHDYFIKCCSDCVKPGGLLFMSAMAKTFLGWLGAILILEYVLRVLPAGIHHYDQCIAASDAQRIMESHGLMVRDTKGVFYNLLTKNVFYFPTNTFAYIIFAERRAE</sequence>
<feature type="region of interest" description="Disordered" evidence="5">
    <location>
        <begin position="157"/>
        <end position="179"/>
    </location>
</feature>
<evidence type="ECO:0000256" key="4">
    <source>
        <dbReference type="ARBA" id="ARBA00022691"/>
    </source>
</evidence>
<evidence type="ECO:0000256" key="5">
    <source>
        <dbReference type="SAM" id="MobiDB-lite"/>
    </source>
</evidence>
<keyword evidence="2" id="KW-0808">Transferase</keyword>